<accession>A0A430G4A7</accession>
<comment type="caution">
    <text evidence="1">The sequence shown here is derived from an EMBL/GenBank/DDBJ whole genome shotgun (WGS) entry which is preliminary data.</text>
</comment>
<dbReference type="EMBL" id="QQYZ01000007">
    <property type="protein sequence ID" value="RSY85937.1"/>
    <property type="molecule type" value="Genomic_DNA"/>
</dbReference>
<proteinExistence type="predicted"/>
<evidence type="ECO:0000313" key="1">
    <source>
        <dbReference type="EMBL" id="RSY85937.1"/>
    </source>
</evidence>
<dbReference type="AlphaFoldDB" id="A0A430G4A7"/>
<protein>
    <submittedName>
        <fullName evidence="1">Uncharacterized protein</fullName>
    </submittedName>
</protein>
<organism evidence="1 2">
    <name type="scientific">Sphingomonas koreensis</name>
    <dbReference type="NCBI Taxonomy" id="93064"/>
    <lineage>
        <taxon>Bacteria</taxon>
        <taxon>Pseudomonadati</taxon>
        <taxon>Pseudomonadota</taxon>
        <taxon>Alphaproteobacteria</taxon>
        <taxon>Sphingomonadales</taxon>
        <taxon>Sphingomonadaceae</taxon>
        <taxon>Sphingomonas</taxon>
    </lineage>
</organism>
<dbReference type="Proteomes" id="UP000287746">
    <property type="component" value="Unassembled WGS sequence"/>
</dbReference>
<sequence length="101" mass="11723">MFLLAGVKYEPRRTYMWLIAGRRLRRRQWLRDNCAPAYIRLEHVMDLNYLLARHQISLMRAAEAPSCEARHAHRGLARGYAARIRELQDRLGGALPPLQAG</sequence>
<reference evidence="1 2" key="1">
    <citation type="submission" date="2018-07" db="EMBL/GenBank/DDBJ databases">
        <title>Genomic and Epidemiologic Investigation of an Indolent Hospital Outbreak.</title>
        <authorList>
            <person name="Johnson R.C."/>
            <person name="Deming C."/>
            <person name="Conlan S."/>
            <person name="Zellmer C.J."/>
            <person name="Michelin A.V."/>
            <person name="Lee-Lin S."/>
            <person name="Thomas P.J."/>
            <person name="Park M."/>
            <person name="Weingarten R.A."/>
            <person name="Less J."/>
            <person name="Dekker J.P."/>
            <person name="Frank K.M."/>
            <person name="Musser K.A."/>
            <person name="Mcquiston J.R."/>
            <person name="Henderson D.K."/>
            <person name="Lau A.F."/>
            <person name="Palmore T.N."/>
            <person name="Segre J.A."/>
        </authorList>
    </citation>
    <scope>NUCLEOTIDE SEQUENCE [LARGE SCALE GENOMIC DNA]</scope>
    <source>
        <strain evidence="1 2">SK-CDC1_0717</strain>
    </source>
</reference>
<gene>
    <name evidence="1" type="ORF">DAH66_09570</name>
</gene>
<name>A0A430G4A7_9SPHN</name>
<evidence type="ECO:0000313" key="2">
    <source>
        <dbReference type="Proteomes" id="UP000287746"/>
    </source>
</evidence>